<feature type="domain" description="Protein kinase" evidence="9">
    <location>
        <begin position="12"/>
        <end position="278"/>
    </location>
</feature>
<comment type="caution">
    <text evidence="10">The sequence shown here is derived from an EMBL/GenBank/DDBJ whole genome shotgun (WGS) entry which is preliminary data.</text>
</comment>
<organism evidence="10 11">
    <name type="scientific">Plantactinospora alkalitolerans</name>
    <dbReference type="NCBI Taxonomy" id="2789879"/>
    <lineage>
        <taxon>Bacteria</taxon>
        <taxon>Bacillati</taxon>
        <taxon>Actinomycetota</taxon>
        <taxon>Actinomycetes</taxon>
        <taxon>Micromonosporales</taxon>
        <taxon>Micromonosporaceae</taxon>
        <taxon>Plantactinospora</taxon>
    </lineage>
</organism>
<keyword evidence="8" id="KW-0812">Transmembrane</keyword>
<dbReference type="GO" id="GO:0016301">
    <property type="term" value="F:kinase activity"/>
    <property type="evidence" value="ECO:0007669"/>
    <property type="project" value="UniProtKB-KW"/>
</dbReference>
<evidence type="ECO:0000256" key="8">
    <source>
        <dbReference type="SAM" id="Phobius"/>
    </source>
</evidence>
<dbReference type="InterPro" id="IPR011009">
    <property type="entry name" value="Kinase-like_dom_sf"/>
</dbReference>
<keyword evidence="8" id="KW-1133">Transmembrane helix</keyword>
<feature type="compositionally biased region" description="Pro residues" evidence="7">
    <location>
        <begin position="400"/>
        <end position="410"/>
    </location>
</feature>
<evidence type="ECO:0000256" key="4">
    <source>
        <dbReference type="ARBA" id="ARBA00022741"/>
    </source>
</evidence>
<dbReference type="InterPro" id="IPR000719">
    <property type="entry name" value="Prot_kinase_dom"/>
</dbReference>
<keyword evidence="8" id="KW-0472">Membrane</keyword>
<dbReference type="SUPFAM" id="SSF56112">
    <property type="entry name" value="Protein kinase-like (PK-like)"/>
    <property type="match status" value="1"/>
</dbReference>
<dbReference type="InterPro" id="IPR008271">
    <property type="entry name" value="Ser/Thr_kinase_AS"/>
</dbReference>
<feature type="compositionally biased region" description="Polar residues" evidence="7">
    <location>
        <begin position="366"/>
        <end position="382"/>
    </location>
</feature>
<feature type="transmembrane region" description="Helical" evidence="8">
    <location>
        <begin position="332"/>
        <end position="357"/>
    </location>
</feature>
<evidence type="ECO:0000313" key="11">
    <source>
        <dbReference type="Proteomes" id="UP000638560"/>
    </source>
</evidence>
<dbReference type="PANTHER" id="PTHR43289">
    <property type="entry name" value="MITOGEN-ACTIVATED PROTEIN KINASE KINASE KINASE 20-RELATED"/>
    <property type="match status" value="1"/>
</dbReference>
<evidence type="ECO:0000313" key="10">
    <source>
        <dbReference type="EMBL" id="MBF9131919.1"/>
    </source>
</evidence>
<dbReference type="EMBL" id="JADPUN010000213">
    <property type="protein sequence ID" value="MBF9131919.1"/>
    <property type="molecule type" value="Genomic_DNA"/>
</dbReference>
<keyword evidence="2" id="KW-0723">Serine/threonine-protein kinase</keyword>
<evidence type="ECO:0000256" key="2">
    <source>
        <dbReference type="ARBA" id="ARBA00022527"/>
    </source>
</evidence>
<accession>A0ABS0H179</accession>
<keyword evidence="11" id="KW-1185">Reference proteome</keyword>
<dbReference type="CDD" id="cd14014">
    <property type="entry name" value="STKc_PknB_like"/>
    <property type="match status" value="1"/>
</dbReference>
<name>A0ABS0H179_9ACTN</name>
<sequence>MLESGVVLGGRYRLDDRVATGGMGDVWRGTDVVLGRRVAVKVLLPALLADPDFIARFRAEARMLATLHHPGIVQVYDFGEDELPSGRTDYLVMEYADGEPLSARIREAGRLGVAETLRVVAQVAHALHAAHRGGIVHRDVKPSNLLIQTDGRVRLLDFGVARSVNITSITSANAVPGTALYMAPEQAAGRPVSAATDIYALGTVAYQCIVGEPPFTGDNPLQVAVKHLHEEAPPLPDDVPASVAALIERTLSKDPADRYPDAAALAAAARAAARDPEVAAADAADDAGEGGPRNAAVVGVPRVRSARRGSGAGTLADNPVVPSDERSREPGIGVLTLAGIAAVIGLGAAAVTLLIAFRADDRSPATGATPSPTVSVSATVESTAPEVTATVPSGGGDAPPTRPRGTPRPTPSVTASPEPEPDAEPSAEPTRTVEPTNPAPTTPAGGPDDPPSGGPADPDGR</sequence>
<dbReference type="Gene3D" id="3.30.200.20">
    <property type="entry name" value="Phosphorylase Kinase, domain 1"/>
    <property type="match status" value="1"/>
</dbReference>
<evidence type="ECO:0000256" key="7">
    <source>
        <dbReference type="SAM" id="MobiDB-lite"/>
    </source>
</evidence>
<evidence type="ECO:0000259" key="9">
    <source>
        <dbReference type="PROSITE" id="PS50011"/>
    </source>
</evidence>
<keyword evidence="6" id="KW-0067">ATP-binding</keyword>
<dbReference type="PROSITE" id="PS00108">
    <property type="entry name" value="PROTEIN_KINASE_ST"/>
    <property type="match status" value="1"/>
</dbReference>
<evidence type="ECO:0000256" key="6">
    <source>
        <dbReference type="ARBA" id="ARBA00022840"/>
    </source>
</evidence>
<dbReference type="EC" id="2.7.11.1" evidence="1"/>
<reference evidence="10 11" key="1">
    <citation type="submission" date="2020-11" db="EMBL/GenBank/DDBJ databases">
        <title>A novel isolate from a Black sea contaminated sediment with potential to produce alkanes: Plantactinospora alkalitolerans sp. nov.</title>
        <authorList>
            <person name="Carro L."/>
            <person name="Veyisoglu A."/>
            <person name="Guven K."/>
            <person name="Schumann P."/>
            <person name="Klenk H.-P."/>
            <person name="Sahin N."/>
        </authorList>
    </citation>
    <scope>NUCLEOTIDE SEQUENCE [LARGE SCALE GENOMIC DNA]</scope>
    <source>
        <strain evidence="10 11">S1510</strain>
    </source>
</reference>
<evidence type="ECO:0000256" key="5">
    <source>
        <dbReference type="ARBA" id="ARBA00022777"/>
    </source>
</evidence>
<dbReference type="RefSeq" id="WP_196203460.1">
    <property type="nucleotide sequence ID" value="NZ_JADPUN010000213.1"/>
</dbReference>
<dbReference type="PANTHER" id="PTHR43289:SF6">
    <property type="entry name" value="SERINE_THREONINE-PROTEIN KINASE NEKL-3"/>
    <property type="match status" value="1"/>
</dbReference>
<keyword evidence="4" id="KW-0547">Nucleotide-binding</keyword>
<feature type="region of interest" description="Disordered" evidence="7">
    <location>
        <begin position="362"/>
        <end position="461"/>
    </location>
</feature>
<evidence type="ECO:0000256" key="1">
    <source>
        <dbReference type="ARBA" id="ARBA00012513"/>
    </source>
</evidence>
<dbReference type="Pfam" id="PF00069">
    <property type="entry name" value="Pkinase"/>
    <property type="match status" value="1"/>
</dbReference>
<keyword evidence="5 10" id="KW-0418">Kinase</keyword>
<evidence type="ECO:0000256" key="3">
    <source>
        <dbReference type="ARBA" id="ARBA00022679"/>
    </source>
</evidence>
<protein>
    <recommendedName>
        <fullName evidence="1">non-specific serine/threonine protein kinase</fullName>
        <ecNumber evidence="1">2.7.11.1</ecNumber>
    </recommendedName>
</protein>
<dbReference type="SMART" id="SM00220">
    <property type="entry name" value="S_TKc"/>
    <property type="match status" value="1"/>
</dbReference>
<keyword evidence="3" id="KW-0808">Transferase</keyword>
<dbReference type="Gene3D" id="1.10.510.10">
    <property type="entry name" value="Transferase(Phosphotransferase) domain 1"/>
    <property type="match status" value="1"/>
</dbReference>
<dbReference type="Proteomes" id="UP000638560">
    <property type="component" value="Unassembled WGS sequence"/>
</dbReference>
<gene>
    <name evidence="10" type="ORF">I0C86_23570</name>
</gene>
<dbReference type="PROSITE" id="PS50011">
    <property type="entry name" value="PROTEIN_KINASE_DOM"/>
    <property type="match status" value="1"/>
</dbReference>
<proteinExistence type="predicted"/>
<feature type="region of interest" description="Disordered" evidence="7">
    <location>
        <begin position="306"/>
        <end position="328"/>
    </location>
</feature>